<dbReference type="AlphaFoldDB" id="A0A4Y2HKZ6"/>
<evidence type="ECO:0000313" key="3">
    <source>
        <dbReference type="Proteomes" id="UP000499080"/>
    </source>
</evidence>
<feature type="compositionally biased region" description="Basic residues" evidence="1">
    <location>
        <begin position="1"/>
        <end position="14"/>
    </location>
</feature>
<sequence>MPWFKKRGLKRGPRKPVSTEDPSYIGLFHAKLYIEGQTSSLWCDGEDCKGVVASAQVSSSSSEHGSELRDCDKTPNSSETGIEPRSYSWNASILTLYRKGQHAIGLVVHKKLPYVNFAGNGLRGNPVADLSFKPCR</sequence>
<dbReference type="EMBL" id="BGPR01002003">
    <property type="protein sequence ID" value="GBM66025.1"/>
    <property type="molecule type" value="Genomic_DNA"/>
</dbReference>
<protein>
    <submittedName>
        <fullName evidence="2">Uncharacterized protein</fullName>
    </submittedName>
</protein>
<feature type="compositionally biased region" description="Basic and acidic residues" evidence="1">
    <location>
        <begin position="64"/>
        <end position="73"/>
    </location>
</feature>
<reference evidence="2 3" key="1">
    <citation type="journal article" date="2019" name="Sci. Rep.">
        <title>Orb-weaving spider Araneus ventricosus genome elucidates the spidroin gene catalogue.</title>
        <authorList>
            <person name="Kono N."/>
            <person name="Nakamura H."/>
            <person name="Ohtoshi R."/>
            <person name="Moran D.A.P."/>
            <person name="Shinohara A."/>
            <person name="Yoshida Y."/>
            <person name="Fujiwara M."/>
            <person name="Mori M."/>
            <person name="Tomita M."/>
            <person name="Arakawa K."/>
        </authorList>
    </citation>
    <scope>NUCLEOTIDE SEQUENCE [LARGE SCALE GENOMIC DNA]</scope>
</reference>
<evidence type="ECO:0000256" key="1">
    <source>
        <dbReference type="SAM" id="MobiDB-lite"/>
    </source>
</evidence>
<proteinExistence type="predicted"/>
<comment type="caution">
    <text evidence="2">The sequence shown here is derived from an EMBL/GenBank/DDBJ whole genome shotgun (WGS) entry which is preliminary data.</text>
</comment>
<evidence type="ECO:0000313" key="2">
    <source>
        <dbReference type="EMBL" id="GBM66025.1"/>
    </source>
</evidence>
<organism evidence="2 3">
    <name type="scientific">Araneus ventricosus</name>
    <name type="common">Orbweaver spider</name>
    <name type="synonym">Epeira ventricosa</name>
    <dbReference type="NCBI Taxonomy" id="182803"/>
    <lineage>
        <taxon>Eukaryota</taxon>
        <taxon>Metazoa</taxon>
        <taxon>Ecdysozoa</taxon>
        <taxon>Arthropoda</taxon>
        <taxon>Chelicerata</taxon>
        <taxon>Arachnida</taxon>
        <taxon>Araneae</taxon>
        <taxon>Araneomorphae</taxon>
        <taxon>Entelegynae</taxon>
        <taxon>Araneoidea</taxon>
        <taxon>Araneidae</taxon>
        <taxon>Araneus</taxon>
    </lineage>
</organism>
<dbReference type="Proteomes" id="UP000499080">
    <property type="component" value="Unassembled WGS sequence"/>
</dbReference>
<feature type="region of interest" description="Disordered" evidence="1">
    <location>
        <begin position="1"/>
        <end position="21"/>
    </location>
</feature>
<feature type="region of interest" description="Disordered" evidence="1">
    <location>
        <begin position="56"/>
        <end position="83"/>
    </location>
</feature>
<name>A0A4Y2HKZ6_ARAVE</name>
<gene>
    <name evidence="2" type="ORF">AVEN_39582_1</name>
</gene>
<keyword evidence="3" id="KW-1185">Reference proteome</keyword>
<accession>A0A4Y2HKZ6</accession>